<dbReference type="EMBL" id="IACN01098914">
    <property type="protein sequence ID" value="LAB62654.1"/>
    <property type="molecule type" value="Transcribed_RNA"/>
</dbReference>
<organism evidence="1">
    <name type="scientific">Micrurus surinamensis</name>
    <name type="common">Surinam coral snake</name>
    <dbReference type="NCBI Taxonomy" id="129470"/>
    <lineage>
        <taxon>Eukaryota</taxon>
        <taxon>Metazoa</taxon>
        <taxon>Chordata</taxon>
        <taxon>Craniata</taxon>
        <taxon>Vertebrata</taxon>
        <taxon>Euteleostomi</taxon>
        <taxon>Lepidosauria</taxon>
        <taxon>Squamata</taxon>
        <taxon>Bifurcata</taxon>
        <taxon>Unidentata</taxon>
        <taxon>Episquamata</taxon>
        <taxon>Toxicofera</taxon>
        <taxon>Serpentes</taxon>
        <taxon>Colubroidea</taxon>
        <taxon>Elapidae</taxon>
        <taxon>Elapinae</taxon>
        <taxon>Micrurus</taxon>
    </lineage>
</organism>
<proteinExistence type="predicted"/>
<name>A0A2D4PXF1_MICSU</name>
<accession>A0A2D4PXF1</accession>
<evidence type="ECO:0000313" key="1">
    <source>
        <dbReference type="EMBL" id="LAB62654.1"/>
    </source>
</evidence>
<protein>
    <submittedName>
        <fullName evidence="1">Uncharacterized protein</fullName>
    </submittedName>
</protein>
<reference evidence="1" key="2">
    <citation type="submission" date="2017-11" db="EMBL/GenBank/DDBJ databases">
        <title>Coralsnake Venomics: Analyses of Venom Gland Transcriptomes and Proteomes of Six Brazilian Taxa.</title>
        <authorList>
            <person name="Aird S.D."/>
            <person name="Jorge da Silva N."/>
            <person name="Qiu L."/>
            <person name="Villar-Briones A."/>
            <person name="Aparecida-Saddi V."/>
            <person name="Campos-Telles M.P."/>
            <person name="Grau M."/>
            <person name="Mikheyev A.S."/>
        </authorList>
    </citation>
    <scope>NUCLEOTIDE SEQUENCE</scope>
    <source>
        <tissue evidence="1">Venom_gland</tissue>
    </source>
</reference>
<reference evidence="1" key="1">
    <citation type="submission" date="2017-07" db="EMBL/GenBank/DDBJ databases">
        <authorList>
            <person name="Mikheyev A."/>
            <person name="Grau M."/>
        </authorList>
    </citation>
    <scope>NUCLEOTIDE SEQUENCE</scope>
    <source>
        <tissue evidence="1">Venom_gland</tissue>
    </source>
</reference>
<dbReference type="AlphaFoldDB" id="A0A2D4PXF1"/>
<sequence>MVFSHSASDCLYEAGSIARQIAPTAELNQKQCQFKRLNAYNVQTSYVSGHSCYHCLKTTIFYLKIWIKFRCIYNLYIKHIRNYSVCMQNYTLLRNTDGKSDEN</sequence>